<proteinExistence type="predicted"/>
<evidence type="ECO:0000313" key="2">
    <source>
        <dbReference type="EMBL" id="PKY70147.1"/>
    </source>
</evidence>
<dbReference type="AlphaFoldDB" id="A0A2I1IG89"/>
<organism evidence="2 3">
    <name type="scientific">Brevibacterium ravenspurgense</name>
    <dbReference type="NCBI Taxonomy" id="479117"/>
    <lineage>
        <taxon>Bacteria</taxon>
        <taxon>Bacillati</taxon>
        <taxon>Actinomycetota</taxon>
        <taxon>Actinomycetes</taxon>
        <taxon>Micrococcales</taxon>
        <taxon>Brevibacteriaceae</taxon>
        <taxon>Brevibacterium</taxon>
    </lineage>
</organism>
<feature type="domain" description="NERD" evidence="1">
    <location>
        <begin position="22"/>
        <end position="114"/>
    </location>
</feature>
<reference evidence="2 3" key="1">
    <citation type="submission" date="2017-12" db="EMBL/GenBank/DDBJ databases">
        <title>Phylogenetic diversity of female urinary microbiome.</title>
        <authorList>
            <person name="Thomas-White K."/>
            <person name="Wolfe A.J."/>
        </authorList>
    </citation>
    <scope>NUCLEOTIDE SEQUENCE [LARGE SCALE GENOMIC DNA]</scope>
    <source>
        <strain evidence="2 3">UMB0426</strain>
    </source>
</reference>
<evidence type="ECO:0000259" key="1">
    <source>
        <dbReference type="Pfam" id="PF08378"/>
    </source>
</evidence>
<dbReference type="Gene3D" id="3.40.50.300">
    <property type="entry name" value="P-loop containing nucleotide triphosphate hydrolases"/>
    <property type="match status" value="2"/>
</dbReference>
<dbReference type="SUPFAM" id="SSF52540">
    <property type="entry name" value="P-loop containing nucleoside triphosphate hydrolases"/>
    <property type="match status" value="1"/>
</dbReference>
<evidence type="ECO:0000313" key="3">
    <source>
        <dbReference type="Proteomes" id="UP000242755"/>
    </source>
</evidence>
<accession>A0A2I1IG89</accession>
<dbReference type="InterPro" id="IPR011528">
    <property type="entry name" value="NERD"/>
</dbReference>
<dbReference type="InterPro" id="IPR027417">
    <property type="entry name" value="P-loop_NTPase"/>
</dbReference>
<gene>
    <name evidence="2" type="ORF">CYJ40_07140</name>
</gene>
<name>A0A2I1IG89_9MICO</name>
<comment type="caution">
    <text evidence="2">The sequence shown here is derived from an EMBL/GenBank/DDBJ whole genome shotgun (WGS) entry which is preliminary data.</text>
</comment>
<dbReference type="Proteomes" id="UP000242755">
    <property type="component" value="Unassembled WGS sequence"/>
</dbReference>
<dbReference type="EMBL" id="PKGO01000006">
    <property type="protein sequence ID" value="PKY70147.1"/>
    <property type="molecule type" value="Genomic_DNA"/>
</dbReference>
<sequence>MCGTTRKGTLTMESRNKRVPAGEIGESIVQDALKKHLHQTAKFRFNYLPPSGSEIDAIVLDPDIGVFCIEVKGMPIEGIHRYTLREINIAGRKHSEQNPVTQARTGMLNLRNRMADALGRDRLPWLIPTAAFPRITRKEFEDKFLSGTVRDHDLQDHIDGILFKEDLEDGQQLRQRLARIYTNPPMGQGNKYEINRDVVEALAEALDASTSVPDDPNPQFTVTLGKPRKDSIQKYLEPGNRPDTVINGLPGSGKTQALLEIATNHADRGRRVLFACFNKVLATKFRTDLDRLELSPKAHSQIVIADIYDLHKTLGDKDDAMYGQFDQYFETICVDEAQDLYMENSKYSTQDLLDLVSPYVSPDAEWFFACGRDQELYGTKPPRVAEAEKNPENVTSLRRTSKRPHTHGFRESNFSQLAFDYQFNPAKIEQFGKDMLSRIQAIDDLSDSLIQHAAKQLKVKRITVDDDAEPQIEQYKAHIKQELEAVKALGRENDLMILTPRKDYYWDRASKKNEIRPDDCPENERVREALKELGVDFLDQVNPDNRRSRLTENKIRFVTVHSSRGLQATRVLLVAPHKLEFEGENTTNTAAYIALSRALNGTTVLTVEGEEPSRFQTFVEQADRAYAEAVSNYIMSAL</sequence>
<dbReference type="Pfam" id="PF08378">
    <property type="entry name" value="NERD"/>
    <property type="match status" value="1"/>
</dbReference>
<protein>
    <recommendedName>
        <fullName evidence="1">NERD domain-containing protein</fullName>
    </recommendedName>
</protein>